<protein>
    <submittedName>
        <fullName evidence="1">Uncharacterized protein</fullName>
    </submittedName>
</protein>
<gene>
    <name evidence="1" type="ORF">SAMN03080594_106123</name>
</gene>
<accession>A0A1M5DJR0</accession>
<dbReference type="Proteomes" id="UP000184406">
    <property type="component" value="Unassembled WGS sequence"/>
</dbReference>
<evidence type="ECO:0000313" key="1">
    <source>
        <dbReference type="EMBL" id="SHF67190.1"/>
    </source>
</evidence>
<dbReference type="EMBL" id="FQUX01000006">
    <property type="protein sequence ID" value="SHF67190.1"/>
    <property type="molecule type" value="Genomic_DNA"/>
</dbReference>
<dbReference type="AlphaFoldDB" id="A0A1M5DJR0"/>
<sequence length="53" mass="6090">MEPKQHLNKFSNFTRKSGELDARNLITSYPNKSELNGVLNQFIDIPINSDLIK</sequence>
<name>A0A1M5DJR0_9FLAO</name>
<reference evidence="2" key="1">
    <citation type="submission" date="2016-11" db="EMBL/GenBank/DDBJ databases">
        <authorList>
            <person name="Varghese N."/>
            <person name="Submissions S."/>
        </authorList>
    </citation>
    <scope>NUCLEOTIDE SEQUENCE [LARGE SCALE GENOMIC DNA]</scope>
    <source>
        <strain evidence="2">DSM 17539</strain>
    </source>
</reference>
<proteinExistence type="predicted"/>
<keyword evidence="2" id="KW-1185">Reference proteome</keyword>
<organism evidence="1 2">
    <name type="scientific">Arenibacter palladensis</name>
    <dbReference type="NCBI Taxonomy" id="237373"/>
    <lineage>
        <taxon>Bacteria</taxon>
        <taxon>Pseudomonadati</taxon>
        <taxon>Bacteroidota</taxon>
        <taxon>Flavobacteriia</taxon>
        <taxon>Flavobacteriales</taxon>
        <taxon>Flavobacteriaceae</taxon>
        <taxon>Arenibacter</taxon>
    </lineage>
</organism>
<evidence type="ECO:0000313" key="2">
    <source>
        <dbReference type="Proteomes" id="UP000184406"/>
    </source>
</evidence>